<organism evidence="2">
    <name type="scientific">Russula abietina</name>
    <dbReference type="NCBI Taxonomy" id="482377"/>
    <lineage>
        <taxon>Eukaryota</taxon>
        <taxon>Fungi</taxon>
        <taxon>Dikarya</taxon>
        <taxon>Basidiomycota</taxon>
        <taxon>Agaricomycotina</taxon>
        <taxon>Agaricomycetes</taxon>
        <taxon>Russulales</taxon>
        <taxon>Russulaceae</taxon>
        <taxon>Russula</taxon>
    </lineage>
</organism>
<keyword evidence="1" id="KW-1133">Transmembrane helix</keyword>
<geneLocation type="mitochondrion" evidence="2"/>
<keyword evidence="2" id="KW-0496">Mitochondrion</keyword>
<dbReference type="GeneID" id="36940619"/>
<dbReference type="AlphaFoldDB" id="A0A2S0U3N3"/>
<dbReference type="RefSeq" id="YP_009487194.1">
    <property type="nucleotide sequence ID" value="NC_037774.1"/>
</dbReference>
<proteinExistence type="predicted"/>
<name>A0A2S0U3N3_9AGAM</name>
<sequence length="131" mass="15047">MIFLNYIWDNDVVLYPIFLVVIGTIGYLFIILYFKFYSDKVDKGTQTSAWEGYLYSASPIIPNLDIQSVSDINPIYLHKILEIMQLYAEQLINHGVTTSELTSIINSLPIERLSETNFNELILTWINSFGG</sequence>
<accession>A0A2S0U3N3</accession>
<evidence type="ECO:0000313" key="2">
    <source>
        <dbReference type="EMBL" id="AWB36096.1"/>
    </source>
</evidence>
<evidence type="ECO:0000256" key="1">
    <source>
        <dbReference type="SAM" id="Phobius"/>
    </source>
</evidence>
<feature type="transmembrane region" description="Helical" evidence="1">
    <location>
        <begin position="12"/>
        <end position="34"/>
    </location>
</feature>
<keyword evidence="1" id="KW-0812">Transmembrane</keyword>
<dbReference type="EMBL" id="MH138073">
    <property type="protein sequence ID" value="AWB36096.1"/>
    <property type="molecule type" value="Genomic_DNA"/>
</dbReference>
<reference evidence="2" key="1">
    <citation type="journal article" date="2018" name="Int. J. Biol. Macromol.">
        <title>Characterization and comparative mitogenomic analysis of six newly sequenced mitochondrial genomes from ectomycorrhizal fungi (Russula) and phylogenetic analysis of the Agaricomycetes.</title>
        <authorList>
            <person name="Li Q."/>
            <person name="Wang Q."/>
            <person name="Chen C."/>
            <person name="Jin X."/>
            <person name="Chen Z."/>
            <person name="Xiong C."/>
            <person name="Li P."/>
            <person name="Zhao J."/>
            <person name="Huang W."/>
        </authorList>
    </citation>
    <scope>NUCLEOTIDE SEQUENCE</scope>
</reference>
<gene>
    <name evidence="2" type="primary">orf131</name>
</gene>
<protein>
    <submittedName>
        <fullName evidence="2">Uncharacterized protein</fullName>
    </submittedName>
</protein>
<keyword evidence="1" id="KW-0472">Membrane</keyword>